<protein>
    <submittedName>
        <fullName evidence="1">Uncharacterized protein</fullName>
    </submittedName>
</protein>
<evidence type="ECO:0000313" key="1">
    <source>
        <dbReference type="EMBL" id="KAJ9149329.1"/>
    </source>
</evidence>
<proteinExistence type="predicted"/>
<dbReference type="AlphaFoldDB" id="A0AA38VFW8"/>
<name>A0AA38VFW8_9PEZI</name>
<dbReference type="Proteomes" id="UP001174694">
    <property type="component" value="Unassembled WGS sequence"/>
</dbReference>
<reference evidence="1" key="1">
    <citation type="submission" date="2022-07" db="EMBL/GenBank/DDBJ databases">
        <title>Fungi with potential for degradation of polypropylene.</title>
        <authorList>
            <person name="Gostincar C."/>
        </authorList>
    </citation>
    <scope>NUCLEOTIDE SEQUENCE</scope>
    <source>
        <strain evidence="1">EXF-13308</strain>
    </source>
</reference>
<dbReference type="EMBL" id="JANBVO010000010">
    <property type="protein sequence ID" value="KAJ9149329.1"/>
    <property type="molecule type" value="Genomic_DNA"/>
</dbReference>
<organism evidence="1 2">
    <name type="scientific">Pleurostoma richardsiae</name>
    <dbReference type="NCBI Taxonomy" id="41990"/>
    <lineage>
        <taxon>Eukaryota</taxon>
        <taxon>Fungi</taxon>
        <taxon>Dikarya</taxon>
        <taxon>Ascomycota</taxon>
        <taxon>Pezizomycotina</taxon>
        <taxon>Sordariomycetes</taxon>
        <taxon>Sordariomycetidae</taxon>
        <taxon>Calosphaeriales</taxon>
        <taxon>Pleurostomataceae</taxon>
        <taxon>Pleurostoma</taxon>
    </lineage>
</organism>
<sequence length="88" mass="9491">MKGTNPGERKMSFGIGGAGNIRTVSEATVHDYYISGEGNERRRSSVWSIPSTPATSRRASIFASVRSMFGSNNTTTVTTKEISDDTTL</sequence>
<evidence type="ECO:0000313" key="2">
    <source>
        <dbReference type="Proteomes" id="UP001174694"/>
    </source>
</evidence>
<comment type="caution">
    <text evidence="1">The sequence shown here is derived from an EMBL/GenBank/DDBJ whole genome shotgun (WGS) entry which is preliminary data.</text>
</comment>
<accession>A0AA38VFW8</accession>
<gene>
    <name evidence="1" type="ORF">NKR23_g4197</name>
</gene>
<keyword evidence="2" id="KW-1185">Reference proteome</keyword>